<dbReference type="GO" id="GO:0016787">
    <property type="term" value="F:hydrolase activity"/>
    <property type="evidence" value="ECO:0007669"/>
    <property type="project" value="UniProtKB-KW"/>
</dbReference>
<comment type="similarity">
    <text evidence="2">Belongs to the GDPGP1 family.</text>
</comment>
<reference evidence="11" key="1">
    <citation type="submission" date="2018-02" db="EMBL/GenBank/DDBJ databases">
        <authorList>
            <person name="Cohen D.B."/>
            <person name="Kent A.D."/>
        </authorList>
    </citation>
    <scope>NUCLEOTIDE SEQUENCE</scope>
</reference>
<dbReference type="GO" id="GO:0006006">
    <property type="term" value="P:glucose metabolic process"/>
    <property type="evidence" value="ECO:0007669"/>
    <property type="project" value="TreeGrafter"/>
</dbReference>
<evidence type="ECO:0000256" key="3">
    <source>
        <dbReference type="ARBA" id="ARBA00022490"/>
    </source>
</evidence>
<keyword evidence="4" id="KW-0344">Guanine-nucleotide releasing factor</keyword>
<evidence type="ECO:0000259" key="10">
    <source>
        <dbReference type="Pfam" id="PF26217"/>
    </source>
</evidence>
<keyword evidence="7" id="KW-0547">Nucleotide-binding</keyword>
<keyword evidence="6" id="KW-0548">Nucleotidyltransferase</keyword>
<dbReference type="GO" id="GO:0080048">
    <property type="term" value="F:GDP-D-glucose phosphorylase activity"/>
    <property type="evidence" value="ECO:0007669"/>
    <property type="project" value="InterPro"/>
</dbReference>
<keyword evidence="8" id="KW-0378">Hydrolase</keyword>
<gene>
    <name evidence="11" type="ORF">FSB_LOCUS60959</name>
</gene>
<protein>
    <submittedName>
        <fullName evidence="11">Uncharacterized protein</fullName>
    </submittedName>
</protein>
<dbReference type="AlphaFoldDB" id="A0A2N9J6N0"/>
<evidence type="ECO:0000313" key="11">
    <source>
        <dbReference type="EMBL" id="SPD33077.1"/>
    </source>
</evidence>
<comment type="subcellular location">
    <subcellularLocation>
        <location evidence="1">Cytoplasm</location>
    </subcellularLocation>
</comment>
<proteinExistence type="inferred from homology"/>
<dbReference type="InterPro" id="IPR058866">
    <property type="entry name" value="GDPGP1_N"/>
</dbReference>
<keyword evidence="3" id="KW-0963">Cytoplasm</keyword>
<evidence type="ECO:0000256" key="4">
    <source>
        <dbReference type="ARBA" id="ARBA00022658"/>
    </source>
</evidence>
<dbReference type="InterPro" id="IPR058865">
    <property type="entry name" value="GDPGP1_C"/>
</dbReference>
<dbReference type="Pfam" id="PF26216">
    <property type="entry name" value="GDPGP1_C"/>
    <property type="match status" value="1"/>
</dbReference>
<dbReference type="GO" id="GO:0000166">
    <property type="term" value="F:nucleotide binding"/>
    <property type="evidence" value="ECO:0007669"/>
    <property type="project" value="UniProtKB-KW"/>
</dbReference>
<dbReference type="Pfam" id="PF26217">
    <property type="entry name" value="GDPGP1_N"/>
    <property type="match status" value="1"/>
</dbReference>
<feature type="domain" description="GDPGP1-like N-terminal" evidence="10">
    <location>
        <begin position="110"/>
        <end position="278"/>
    </location>
</feature>
<organism evidence="11">
    <name type="scientific">Fagus sylvatica</name>
    <name type="common">Beechnut</name>
    <dbReference type="NCBI Taxonomy" id="28930"/>
    <lineage>
        <taxon>Eukaryota</taxon>
        <taxon>Viridiplantae</taxon>
        <taxon>Streptophyta</taxon>
        <taxon>Embryophyta</taxon>
        <taxon>Tracheophyta</taxon>
        <taxon>Spermatophyta</taxon>
        <taxon>Magnoliopsida</taxon>
        <taxon>eudicotyledons</taxon>
        <taxon>Gunneridae</taxon>
        <taxon>Pentapetalae</taxon>
        <taxon>rosids</taxon>
        <taxon>fabids</taxon>
        <taxon>Fagales</taxon>
        <taxon>Fagaceae</taxon>
        <taxon>Fagus</taxon>
    </lineage>
</organism>
<dbReference type="EMBL" id="OIVN01006435">
    <property type="protein sequence ID" value="SPD33077.1"/>
    <property type="molecule type" value="Genomic_DNA"/>
</dbReference>
<dbReference type="PANTHER" id="PTHR20884:SF9">
    <property type="entry name" value="OS12G0612100 PROTEIN"/>
    <property type="match status" value="1"/>
</dbReference>
<sequence length="425" mass="47112">MNLLVGGGIIAGPVRAGFVYSNTALRKEETPNSTRRGKECLQAIPKFLIASPSFHGGRGALPSAGGHPADLTFLAGDIRIPLYCFGSQSLLDNSQSEGLLCITEEEQSILDSLLLAQWEDRMWKGVLRYDVTTSEIKVICGKRKFLAQLNERLGMHFVPKPEEDKICGQGEGGLSVLKLMKHQEELLFCVASGEMAQPELISAAAIPDGAVLIIINEIPVEYGHVFLVPCGSDGLDQVLDARSLEMVARFAVETNNCSFRLFYDSPPAGTSHLYFEACYFPSPLSVELTPVDTFYCDGWRGMRISAVTDYPIKTLLFEGNQKFKRMLEVLVEICYRLQEKSIPYNLLISDCGAKIFLFLQMQNLANSRTISAWECGGYFLFKSRSEFDQAIEETMLRRLSAVSLDDEGFQVVKQLCCSIADKFAA</sequence>
<evidence type="ECO:0000256" key="6">
    <source>
        <dbReference type="ARBA" id="ARBA00022695"/>
    </source>
</evidence>
<dbReference type="GO" id="GO:0005085">
    <property type="term" value="F:guanyl-nucleotide exchange factor activity"/>
    <property type="evidence" value="ECO:0007669"/>
    <property type="project" value="UniProtKB-KW"/>
</dbReference>
<evidence type="ECO:0000259" key="9">
    <source>
        <dbReference type="Pfam" id="PF26216"/>
    </source>
</evidence>
<dbReference type="GO" id="GO:0005737">
    <property type="term" value="C:cytoplasm"/>
    <property type="evidence" value="ECO:0007669"/>
    <property type="project" value="UniProtKB-SubCell"/>
</dbReference>
<evidence type="ECO:0000256" key="7">
    <source>
        <dbReference type="ARBA" id="ARBA00022741"/>
    </source>
</evidence>
<name>A0A2N9J6N0_FAGSY</name>
<evidence type="ECO:0000256" key="1">
    <source>
        <dbReference type="ARBA" id="ARBA00004496"/>
    </source>
</evidence>
<evidence type="ECO:0000256" key="5">
    <source>
        <dbReference type="ARBA" id="ARBA00022679"/>
    </source>
</evidence>
<accession>A0A2N9J6N0</accession>
<feature type="domain" description="GDPGP1-like C-terminal" evidence="9">
    <location>
        <begin position="286"/>
        <end position="422"/>
    </location>
</feature>
<evidence type="ECO:0000256" key="2">
    <source>
        <dbReference type="ARBA" id="ARBA00006451"/>
    </source>
</evidence>
<keyword evidence="5" id="KW-0808">Transferase</keyword>
<evidence type="ECO:0000256" key="8">
    <source>
        <dbReference type="ARBA" id="ARBA00022801"/>
    </source>
</evidence>
<dbReference type="PANTHER" id="PTHR20884">
    <property type="entry name" value="GDP-D-GLUCOSE PHOSPHORYLASE 1"/>
    <property type="match status" value="1"/>
</dbReference>
<dbReference type="InterPro" id="IPR026506">
    <property type="entry name" value="GDPGP"/>
</dbReference>